<dbReference type="Pfam" id="PF00080">
    <property type="entry name" value="Sod_Cu"/>
    <property type="match status" value="1"/>
</dbReference>
<feature type="domain" description="Superoxide dismutase copper/zinc binding" evidence="3">
    <location>
        <begin position="37"/>
        <end position="163"/>
    </location>
</feature>
<protein>
    <submittedName>
        <fullName evidence="4">Superoxide dismutase family protein</fullName>
    </submittedName>
</protein>
<feature type="signal peptide" evidence="2">
    <location>
        <begin position="1"/>
        <end position="21"/>
    </location>
</feature>
<dbReference type="InterPro" id="IPR036423">
    <property type="entry name" value="SOD-like_Cu/Zn_dom_sf"/>
</dbReference>
<dbReference type="Gene3D" id="2.60.40.200">
    <property type="entry name" value="Superoxide dismutase, copper/zinc binding domain"/>
    <property type="match status" value="1"/>
</dbReference>
<evidence type="ECO:0000256" key="1">
    <source>
        <dbReference type="ARBA" id="ARBA00010457"/>
    </source>
</evidence>
<dbReference type="Proteomes" id="UP001595973">
    <property type="component" value="Unassembled WGS sequence"/>
</dbReference>
<evidence type="ECO:0000256" key="2">
    <source>
        <dbReference type="SAM" id="SignalP"/>
    </source>
</evidence>
<gene>
    <name evidence="4" type="ORF">ACFO5X_10250</name>
</gene>
<evidence type="ECO:0000313" key="4">
    <source>
        <dbReference type="EMBL" id="MFC4668935.1"/>
    </source>
</evidence>
<evidence type="ECO:0000313" key="5">
    <source>
        <dbReference type="Proteomes" id="UP001595973"/>
    </source>
</evidence>
<proteinExistence type="inferred from homology"/>
<dbReference type="SUPFAM" id="SSF49329">
    <property type="entry name" value="Cu,Zn superoxide dismutase-like"/>
    <property type="match status" value="1"/>
</dbReference>
<dbReference type="InterPro" id="IPR001424">
    <property type="entry name" value="SOD_Cu_Zn_dom"/>
</dbReference>
<name>A0ABV9KFF3_9RHOB</name>
<accession>A0ABV9KFF3</accession>
<evidence type="ECO:0000259" key="3">
    <source>
        <dbReference type="Pfam" id="PF00080"/>
    </source>
</evidence>
<feature type="chain" id="PRO_5047539657" evidence="2">
    <location>
        <begin position="22"/>
        <end position="168"/>
    </location>
</feature>
<sequence>MKTPLLLSALAVVIAAGQASAATSTAQVKDRDGNDLGTVEVQDTPSGMAIIRLNLKGLPPGNHAIHLHETGDCLAPDFKSAGGHIAGDRQHGALNPDGPHPGDMPNLTVPDSGAVMADGFLPFLSVGEMLQDGDGAAFVMHDGTDDYQSQPAGDAGDRIACGVFEARQ</sequence>
<dbReference type="PANTHER" id="PTHR10003">
    <property type="entry name" value="SUPEROXIDE DISMUTASE CU-ZN -RELATED"/>
    <property type="match status" value="1"/>
</dbReference>
<comment type="similarity">
    <text evidence="1">Belongs to the Cu-Zn superoxide dismutase family.</text>
</comment>
<dbReference type="EMBL" id="JBHSGI010000008">
    <property type="protein sequence ID" value="MFC4668935.1"/>
    <property type="molecule type" value="Genomic_DNA"/>
</dbReference>
<reference evidence="5" key="1">
    <citation type="journal article" date="2019" name="Int. J. Syst. Evol. Microbiol.">
        <title>The Global Catalogue of Microorganisms (GCM) 10K type strain sequencing project: providing services to taxonomists for standard genome sequencing and annotation.</title>
        <authorList>
            <consortium name="The Broad Institute Genomics Platform"/>
            <consortium name="The Broad Institute Genome Sequencing Center for Infectious Disease"/>
            <person name="Wu L."/>
            <person name="Ma J."/>
        </authorList>
    </citation>
    <scope>NUCLEOTIDE SEQUENCE [LARGE SCALE GENOMIC DNA]</scope>
    <source>
        <strain evidence="5">CGMCC 4.7283</strain>
    </source>
</reference>
<comment type="caution">
    <text evidence="4">The sequence shown here is derived from an EMBL/GenBank/DDBJ whole genome shotgun (WGS) entry which is preliminary data.</text>
</comment>
<keyword evidence="2" id="KW-0732">Signal</keyword>
<dbReference type="RefSeq" id="WP_380717328.1">
    <property type="nucleotide sequence ID" value="NZ_JBHSGI010000008.1"/>
</dbReference>
<organism evidence="4 5">
    <name type="scientific">Seohaeicola nanhaiensis</name>
    <dbReference type="NCBI Taxonomy" id="1387282"/>
    <lineage>
        <taxon>Bacteria</taxon>
        <taxon>Pseudomonadati</taxon>
        <taxon>Pseudomonadota</taxon>
        <taxon>Alphaproteobacteria</taxon>
        <taxon>Rhodobacterales</taxon>
        <taxon>Roseobacteraceae</taxon>
        <taxon>Seohaeicola</taxon>
    </lineage>
</organism>
<dbReference type="InterPro" id="IPR024134">
    <property type="entry name" value="SOD_Cu/Zn_/chaperone"/>
</dbReference>
<keyword evidence="5" id="KW-1185">Reference proteome</keyword>